<keyword evidence="12" id="KW-1185">Reference proteome</keyword>
<evidence type="ECO:0000256" key="6">
    <source>
        <dbReference type="ARBA" id="ARBA00023268"/>
    </source>
</evidence>
<evidence type="ECO:0000256" key="2">
    <source>
        <dbReference type="ARBA" id="ARBA00022645"/>
    </source>
</evidence>
<feature type="domain" description="Glycosyl transferase family 51" evidence="10">
    <location>
        <begin position="161"/>
        <end position="359"/>
    </location>
</feature>
<keyword evidence="6" id="KW-0511">Multifunctional enzyme</keyword>
<evidence type="ECO:0000256" key="5">
    <source>
        <dbReference type="ARBA" id="ARBA00022679"/>
    </source>
</evidence>
<dbReference type="GO" id="GO:0004180">
    <property type="term" value="F:carboxypeptidase activity"/>
    <property type="evidence" value="ECO:0007669"/>
    <property type="project" value="UniProtKB-KW"/>
</dbReference>
<accession>A0A3P3QRX2</accession>
<dbReference type="Gene3D" id="1.10.3810.10">
    <property type="entry name" value="Biosynthetic peptidoglycan transglycosylase-like"/>
    <property type="match status" value="1"/>
</dbReference>
<evidence type="ECO:0000256" key="3">
    <source>
        <dbReference type="ARBA" id="ARBA00022670"/>
    </source>
</evidence>
<organism evidence="11 12">
    <name type="scientific">Rheinheimera mesophila</name>
    <dbReference type="NCBI Taxonomy" id="1547515"/>
    <lineage>
        <taxon>Bacteria</taxon>
        <taxon>Pseudomonadati</taxon>
        <taxon>Pseudomonadota</taxon>
        <taxon>Gammaproteobacteria</taxon>
        <taxon>Chromatiales</taxon>
        <taxon>Chromatiaceae</taxon>
        <taxon>Rheinheimera</taxon>
    </lineage>
</organism>
<dbReference type="OrthoDB" id="8552189at2"/>
<dbReference type="GO" id="GO:0009252">
    <property type="term" value="P:peptidoglycan biosynthetic process"/>
    <property type="evidence" value="ECO:0007669"/>
    <property type="project" value="TreeGrafter"/>
</dbReference>
<dbReference type="InterPro" id="IPR023346">
    <property type="entry name" value="Lysozyme-like_dom_sf"/>
</dbReference>
<evidence type="ECO:0000256" key="4">
    <source>
        <dbReference type="ARBA" id="ARBA00022676"/>
    </source>
</evidence>
<feature type="region of interest" description="Disordered" evidence="9">
    <location>
        <begin position="1"/>
        <end position="34"/>
    </location>
</feature>
<dbReference type="InterPro" id="IPR012338">
    <property type="entry name" value="Beta-lactam/transpept-like"/>
</dbReference>
<evidence type="ECO:0000313" key="11">
    <source>
        <dbReference type="EMBL" id="RRJ23269.1"/>
    </source>
</evidence>
<evidence type="ECO:0000256" key="1">
    <source>
        <dbReference type="ARBA" id="ARBA00004752"/>
    </source>
</evidence>
<dbReference type="Pfam" id="PF00912">
    <property type="entry name" value="Transgly"/>
    <property type="match status" value="1"/>
</dbReference>
<comment type="caution">
    <text evidence="11">The sequence shown here is derived from an EMBL/GenBank/DDBJ whole genome shotgun (WGS) entry which is preliminary data.</text>
</comment>
<dbReference type="InterPro" id="IPR001264">
    <property type="entry name" value="Glyco_trans_51"/>
</dbReference>
<evidence type="ECO:0000259" key="10">
    <source>
        <dbReference type="Pfam" id="PF00912"/>
    </source>
</evidence>
<name>A0A3P3QRX2_9GAMM</name>
<keyword evidence="3" id="KW-0378">Hydrolase</keyword>
<feature type="compositionally biased region" description="Polar residues" evidence="9">
    <location>
        <begin position="1"/>
        <end position="16"/>
    </location>
</feature>
<reference evidence="11 12" key="1">
    <citation type="submission" date="2018-11" db="EMBL/GenBank/DDBJ databases">
        <title>Draft genome analysis of Rheinheimera mesophila isolated from an industrial waste site.</title>
        <authorList>
            <person name="Yu Q."/>
            <person name="Qi Y."/>
            <person name="Zhang H."/>
            <person name="Lu Y."/>
            <person name="Pu J."/>
        </authorList>
    </citation>
    <scope>NUCLEOTIDE SEQUENCE [LARGE SCALE GENOMIC DNA]</scope>
    <source>
        <strain evidence="11 12">IITR13</strain>
    </source>
</reference>
<evidence type="ECO:0000256" key="7">
    <source>
        <dbReference type="ARBA" id="ARBA00044770"/>
    </source>
</evidence>
<dbReference type="GO" id="GO:0008955">
    <property type="term" value="F:peptidoglycan glycosyltransferase activity"/>
    <property type="evidence" value="ECO:0007669"/>
    <property type="project" value="UniProtKB-EC"/>
</dbReference>
<comment type="pathway">
    <text evidence="1">Cell wall biogenesis; peptidoglycan biosynthesis.</text>
</comment>
<dbReference type="InterPro" id="IPR036950">
    <property type="entry name" value="PBP_transglycosylase"/>
</dbReference>
<evidence type="ECO:0000313" key="12">
    <source>
        <dbReference type="Proteomes" id="UP000276260"/>
    </source>
</evidence>
<proteinExistence type="predicted"/>
<dbReference type="GO" id="GO:0030288">
    <property type="term" value="C:outer membrane-bounded periplasmic space"/>
    <property type="evidence" value="ECO:0007669"/>
    <property type="project" value="TreeGrafter"/>
</dbReference>
<dbReference type="Proteomes" id="UP000276260">
    <property type="component" value="Unassembled WGS sequence"/>
</dbReference>
<evidence type="ECO:0000256" key="8">
    <source>
        <dbReference type="ARBA" id="ARBA00049902"/>
    </source>
</evidence>
<evidence type="ECO:0000256" key="9">
    <source>
        <dbReference type="SAM" id="MobiDB-lite"/>
    </source>
</evidence>
<dbReference type="SUPFAM" id="SSF53955">
    <property type="entry name" value="Lysozyme-like"/>
    <property type="match status" value="1"/>
</dbReference>
<keyword evidence="3" id="KW-0645">Protease</keyword>
<dbReference type="PANTHER" id="PTHR32282">
    <property type="entry name" value="BINDING PROTEIN TRANSPEPTIDASE, PUTATIVE-RELATED"/>
    <property type="match status" value="1"/>
</dbReference>
<comment type="catalytic activity">
    <reaction evidence="8">
        <text>[GlcNAc-(1-&gt;4)-Mur2Ac(oyl-L-Ala-gamma-D-Glu-L-Lys-D-Ala-D-Ala)](n)-di-trans,octa-cis-undecaprenyl diphosphate + beta-D-GlcNAc-(1-&gt;4)-Mur2Ac(oyl-L-Ala-gamma-D-Glu-L-Lys-D-Ala-D-Ala)-di-trans,octa-cis-undecaprenyl diphosphate = [GlcNAc-(1-&gt;4)-Mur2Ac(oyl-L-Ala-gamma-D-Glu-L-Lys-D-Ala-D-Ala)](n+1)-di-trans,octa-cis-undecaprenyl diphosphate + di-trans,octa-cis-undecaprenyl diphosphate + H(+)</text>
        <dbReference type="Rhea" id="RHEA:23708"/>
        <dbReference type="Rhea" id="RHEA-COMP:9602"/>
        <dbReference type="Rhea" id="RHEA-COMP:9603"/>
        <dbReference type="ChEBI" id="CHEBI:15378"/>
        <dbReference type="ChEBI" id="CHEBI:58405"/>
        <dbReference type="ChEBI" id="CHEBI:60033"/>
        <dbReference type="ChEBI" id="CHEBI:78435"/>
        <dbReference type="EC" id="2.4.99.28"/>
    </reaction>
</comment>
<protein>
    <recommendedName>
        <fullName evidence="7">peptidoglycan glycosyltransferase</fullName>
        <ecNumber evidence="7">2.4.99.28</ecNumber>
    </recommendedName>
</protein>
<dbReference type="PANTHER" id="PTHR32282:SF24">
    <property type="entry name" value="GLYCOSYL TRANSFERASE FAMILY 51 DOMAIN-CONTAINING PROTEIN"/>
    <property type="match status" value="1"/>
</dbReference>
<keyword evidence="5" id="KW-0808">Transferase</keyword>
<dbReference type="AlphaFoldDB" id="A0A3P3QRX2"/>
<keyword evidence="2" id="KW-0121">Carboxypeptidase</keyword>
<dbReference type="EC" id="2.4.99.28" evidence="7"/>
<dbReference type="SUPFAM" id="SSF56601">
    <property type="entry name" value="beta-lactamase/transpeptidase-like"/>
    <property type="match status" value="1"/>
</dbReference>
<dbReference type="InterPro" id="IPR050396">
    <property type="entry name" value="Glycosyltr_51/Transpeptidase"/>
</dbReference>
<dbReference type="EMBL" id="RRCF01000001">
    <property type="protein sequence ID" value="RRJ23269.1"/>
    <property type="molecule type" value="Genomic_DNA"/>
</dbReference>
<dbReference type="Gene3D" id="3.40.710.10">
    <property type="entry name" value="DD-peptidase/beta-lactamase superfamily"/>
    <property type="match status" value="1"/>
</dbReference>
<gene>
    <name evidence="11" type="ORF">EIK76_04060</name>
</gene>
<dbReference type="GO" id="GO:0006508">
    <property type="term" value="P:proteolysis"/>
    <property type="evidence" value="ECO:0007669"/>
    <property type="project" value="UniProtKB-KW"/>
</dbReference>
<sequence>MDKNLSSPPDLNQMQFDNYRDERPSVQPTTAAKPPRRSLIPSLLVLLVLSGGALVAYELHTAHYQSTEISLYAKKLTYQLQSGATEQVSYPIAGPFDQRLGYSKLSKFIPRLTQNNFVIEQQAAFSPELLFYTQLGFFPPYREKAQGGLLIGDCRNEELFSFSHPQRVYAHPADVPAVVRNTLLFIENRKLLTSPARANPAVDWPRFMMAAMSQVTKVLNLEGQSAGGSTLATQIEKYRHSPQGLTQSFTDKFLQMVSGSVRAYRYGADTSLTRHEIILDYLNSVPLSSAPGFGEVHGVGDALWAWFGTDFGRFNQVLNAEPTEQNKSLRGLALRQVLALMIAQRRPSYYLLQGHDDLEELTNSHLRILANAGVIDKELAESAMSQRLLFKGGKAAGIKQDAQTLKGINVARGRLGTLLNQQLYDLDRLDLTAKVSLHHELQQKVSHYLNSLASPVVAEKVGLLGEKLLSANNTDKVTYSFTLFEKTPSGNRVRVQTDNTDQPFDLNEGSKLELGSTAKLRVLTTYLEIVAELHDAFIDELPENLLNLEIAPNDHITRWAATYMAHTADRDLSKMLDAALQRTYSASPAERFFTGGGLQVFNNFQKKEDSRVPTVLESLKESINLPFVRLMRDIVAYSSSYQTAGSTSLLLKNDKDPRREDYLRRFADKEGSAFLQRFWRKYQKKTEEDRLTTFFEGLKQTPDRLAAVHRYLLPDSDFATFSAFLQQRLPEENLTVKDIDELYNKYGPGKFSLMDQGYIARVHPLELWLLSFMQKNPQATFKEAVEASAEQRQQVYRWLFKTSNRSARDTRIRIMLEVEAFLDIHQRWKKLGYAFDHLVPSLGTALGSSGDRPASLAELIGIIQNDGLLLPTVRVDQLHFAANTPYEVKLKYQPHEAKRVMKPEVARALRFALSQVADGGTARRLQGSFSKADGSPLVIGGKTGTGDNKMATQVIRGRTVQATTINRTATFVFYLGDNHFGTLTAFVPGKEAEDFSFTSALPLQVLKGMAPILNPYIQQGQLCR</sequence>
<keyword evidence="4" id="KW-0328">Glycosyltransferase</keyword>